<protein>
    <recommendedName>
        <fullName evidence="3">DUF211 domain-containing protein</fullName>
    </recommendedName>
</protein>
<dbReference type="InterPro" id="IPR023129">
    <property type="entry name" value="MTH889-like_dom_sf"/>
</dbReference>
<dbReference type="RefSeq" id="WP_400195152.1">
    <property type="nucleotide sequence ID" value="NZ_CAYAYE010000021.1"/>
</dbReference>
<dbReference type="PANTHER" id="PTHR42240">
    <property type="entry name" value="DUF211 DOMAIN-CONTAINING PROTEIN"/>
    <property type="match status" value="1"/>
</dbReference>
<dbReference type="Proteomes" id="UP000752814">
    <property type="component" value="Unassembled WGS sequence"/>
</dbReference>
<gene>
    <name evidence="1" type="ORF">A3207_04800</name>
</gene>
<dbReference type="AlphaFoldDB" id="A0A8J8TE39"/>
<dbReference type="Gene3D" id="3.30.70.1340">
    <property type="entry name" value="MTH889-like domain"/>
    <property type="match status" value="1"/>
</dbReference>
<dbReference type="PANTHER" id="PTHR42240:SF1">
    <property type="entry name" value="DUF211 DOMAIN-CONTAINING PROTEIN"/>
    <property type="match status" value="1"/>
</dbReference>
<proteinExistence type="predicted"/>
<dbReference type="InterPro" id="IPR003831">
    <property type="entry name" value="DUF211"/>
</dbReference>
<dbReference type="SUPFAM" id="SSF160363">
    <property type="entry name" value="MTH889-like"/>
    <property type="match status" value="1"/>
</dbReference>
<evidence type="ECO:0000313" key="1">
    <source>
        <dbReference type="EMBL" id="TQS81196.1"/>
    </source>
</evidence>
<evidence type="ECO:0000313" key="2">
    <source>
        <dbReference type="Proteomes" id="UP000752814"/>
    </source>
</evidence>
<sequence>MSDLKRLVLDVLKPHNPSIIDVAQQLSILDGISGVNVSIKEVDQETETVKITIKGNSIDYELVEETIREVGAVIHSVDNVSAGKELVDELETQD</sequence>
<name>A0A8J8TE39_9ARCH</name>
<comment type="caution">
    <text evidence="1">The sequence shown here is derived from an EMBL/GenBank/DDBJ whole genome shotgun (WGS) entry which is preliminary data.</text>
</comment>
<evidence type="ECO:0008006" key="3">
    <source>
        <dbReference type="Google" id="ProtNLM"/>
    </source>
</evidence>
<organism evidence="1 2">
    <name type="scientific">Candidatus Methanomassiliicoccus intestinalis</name>
    <dbReference type="NCBI Taxonomy" id="1406512"/>
    <lineage>
        <taxon>Archaea</taxon>
        <taxon>Methanobacteriati</taxon>
        <taxon>Thermoplasmatota</taxon>
        <taxon>Thermoplasmata</taxon>
        <taxon>Methanomassiliicoccales</taxon>
        <taxon>Methanomassiliicoccaceae</taxon>
        <taxon>Methanomassiliicoccus</taxon>
    </lineage>
</organism>
<reference evidence="1" key="1">
    <citation type="submission" date="2016-03" db="EMBL/GenBank/DDBJ databases">
        <authorList>
            <person name="Borrel G."/>
            <person name="Mccann A."/>
            <person name="O'Toole P.W."/>
        </authorList>
    </citation>
    <scope>NUCLEOTIDE SEQUENCE</scope>
    <source>
        <strain evidence="1">183</strain>
    </source>
</reference>
<accession>A0A8J8TE39</accession>
<dbReference type="Pfam" id="PF02680">
    <property type="entry name" value="DUF211"/>
    <property type="match status" value="1"/>
</dbReference>
<dbReference type="EMBL" id="LVVT01000024">
    <property type="protein sequence ID" value="TQS81196.1"/>
    <property type="molecule type" value="Genomic_DNA"/>
</dbReference>